<dbReference type="Pfam" id="PF00034">
    <property type="entry name" value="Cytochrom_C"/>
    <property type="match status" value="1"/>
</dbReference>
<keyword evidence="8" id="KW-1185">Reference proteome</keyword>
<evidence type="ECO:0000313" key="8">
    <source>
        <dbReference type="Proteomes" id="UP000015523"/>
    </source>
</evidence>
<accession>T0K9A7</accession>
<evidence type="ECO:0000256" key="5">
    <source>
        <dbReference type="SAM" id="SignalP"/>
    </source>
</evidence>
<dbReference type="EMBL" id="AUWY01000129">
    <property type="protein sequence ID" value="EQB29988.1"/>
    <property type="molecule type" value="Genomic_DNA"/>
</dbReference>
<keyword evidence="2 4" id="KW-0479">Metal-binding</keyword>
<dbReference type="Proteomes" id="UP000015523">
    <property type="component" value="Unassembled WGS sequence"/>
</dbReference>
<dbReference type="GO" id="GO:0009055">
    <property type="term" value="F:electron transfer activity"/>
    <property type="evidence" value="ECO:0007669"/>
    <property type="project" value="InterPro"/>
</dbReference>
<gene>
    <name evidence="7" type="ORF">M529_21960</name>
</gene>
<feature type="domain" description="Cytochrome c" evidence="6">
    <location>
        <begin position="11"/>
        <end position="108"/>
    </location>
</feature>
<keyword evidence="1 4" id="KW-0349">Heme</keyword>
<dbReference type="AlphaFoldDB" id="T0K9A7"/>
<dbReference type="SUPFAM" id="SSF46626">
    <property type="entry name" value="Cytochrome c"/>
    <property type="match status" value="1"/>
</dbReference>
<organism evidence="7 8">
    <name type="scientific">Sphingobium ummariense RL-3</name>
    <dbReference type="NCBI Taxonomy" id="1346791"/>
    <lineage>
        <taxon>Bacteria</taxon>
        <taxon>Pseudomonadati</taxon>
        <taxon>Pseudomonadota</taxon>
        <taxon>Alphaproteobacteria</taxon>
        <taxon>Sphingomonadales</taxon>
        <taxon>Sphingomonadaceae</taxon>
        <taxon>Sphingobium</taxon>
    </lineage>
</organism>
<keyword evidence="3 4" id="KW-0408">Iron</keyword>
<evidence type="ECO:0000256" key="4">
    <source>
        <dbReference type="PROSITE-ProRule" id="PRU00433"/>
    </source>
</evidence>
<dbReference type="InterPro" id="IPR036909">
    <property type="entry name" value="Cyt_c-like_dom_sf"/>
</dbReference>
<reference evidence="7 8" key="1">
    <citation type="journal article" date="2013" name="Genome Announc.">
        <title>Draft Genome Sequence of Sphingobium ummariense Strain RL-3, a Hexachlorocyclohexane-Degrading Bacterium.</title>
        <authorList>
            <person name="Kohli P."/>
            <person name="Dua A."/>
            <person name="Sangwan N."/>
            <person name="Oldach P."/>
            <person name="Khurana J.P."/>
            <person name="Lal R."/>
        </authorList>
    </citation>
    <scope>NUCLEOTIDE SEQUENCE [LARGE SCALE GENOMIC DNA]</scope>
    <source>
        <strain evidence="7 8">RL-3</strain>
    </source>
</reference>
<protein>
    <recommendedName>
        <fullName evidence="6">Cytochrome c domain-containing protein</fullName>
    </recommendedName>
</protein>
<dbReference type="STRING" id="1346791.M529_21960"/>
<evidence type="ECO:0000256" key="2">
    <source>
        <dbReference type="ARBA" id="ARBA00022723"/>
    </source>
</evidence>
<evidence type="ECO:0000313" key="7">
    <source>
        <dbReference type="EMBL" id="EQB29988.1"/>
    </source>
</evidence>
<evidence type="ECO:0000256" key="1">
    <source>
        <dbReference type="ARBA" id="ARBA00022617"/>
    </source>
</evidence>
<dbReference type="GO" id="GO:0046872">
    <property type="term" value="F:metal ion binding"/>
    <property type="evidence" value="ECO:0007669"/>
    <property type="project" value="UniProtKB-KW"/>
</dbReference>
<evidence type="ECO:0000256" key="3">
    <source>
        <dbReference type="ARBA" id="ARBA00023004"/>
    </source>
</evidence>
<dbReference type="InterPro" id="IPR009056">
    <property type="entry name" value="Cyt_c-like_dom"/>
</dbReference>
<dbReference type="Gene3D" id="1.10.760.10">
    <property type="entry name" value="Cytochrome c-like domain"/>
    <property type="match status" value="1"/>
</dbReference>
<feature type="chain" id="PRO_5004578785" description="Cytochrome c domain-containing protein" evidence="5">
    <location>
        <begin position="18"/>
        <end position="145"/>
    </location>
</feature>
<comment type="caution">
    <text evidence="7">The sequence shown here is derived from an EMBL/GenBank/DDBJ whole genome shotgun (WGS) entry which is preliminary data.</text>
</comment>
<dbReference type="eggNOG" id="COG2010">
    <property type="taxonomic scope" value="Bacteria"/>
</dbReference>
<keyword evidence="5" id="KW-0732">Signal</keyword>
<feature type="signal peptide" evidence="5">
    <location>
        <begin position="1"/>
        <end position="17"/>
    </location>
</feature>
<proteinExistence type="predicted"/>
<dbReference type="PROSITE" id="PS51007">
    <property type="entry name" value="CYTC"/>
    <property type="match status" value="1"/>
</dbReference>
<sequence length="145" mass="14895">MAAAMMLGAVVPSAAGAQAVPKAYATNCQMCHQAAGKGVPGLFPRLGGRVEEIGKSPEGRKWLLAVLLNGQSGRITVDGKPISGVMASFARLPDEDIAGVLTYLSHGKGKAFTAAEVAAARGGPKWTPAKVGEERARLMKAGVIK</sequence>
<dbReference type="PATRIC" id="fig|1346791.3.peg.4242"/>
<dbReference type="GO" id="GO:0020037">
    <property type="term" value="F:heme binding"/>
    <property type="evidence" value="ECO:0007669"/>
    <property type="project" value="InterPro"/>
</dbReference>
<evidence type="ECO:0000259" key="6">
    <source>
        <dbReference type="PROSITE" id="PS51007"/>
    </source>
</evidence>
<name>T0K9A7_9SPHN</name>